<dbReference type="InterPro" id="IPR002156">
    <property type="entry name" value="RNaseH_domain"/>
</dbReference>
<organism evidence="2 3">
    <name type="scientific">Thalassorhabdus alkalitolerans</name>
    <dbReference type="NCBI Taxonomy" id="2282697"/>
    <lineage>
        <taxon>Bacteria</taxon>
        <taxon>Bacillati</taxon>
        <taxon>Bacillota</taxon>
        <taxon>Bacilli</taxon>
        <taxon>Bacillales</taxon>
        <taxon>Bacillaceae</taxon>
        <taxon>Thalassorhabdus</taxon>
    </lineage>
</organism>
<evidence type="ECO:0000313" key="2">
    <source>
        <dbReference type="EMBL" id="MFC5711833.1"/>
    </source>
</evidence>
<keyword evidence="3" id="KW-1185">Reference proteome</keyword>
<gene>
    <name evidence="2" type="ORF">ACFPU1_03485</name>
</gene>
<dbReference type="Pfam" id="PF13456">
    <property type="entry name" value="RVT_3"/>
    <property type="match status" value="1"/>
</dbReference>
<dbReference type="PANTHER" id="PTHR47723">
    <property type="entry name" value="OS05G0353850 PROTEIN"/>
    <property type="match status" value="1"/>
</dbReference>
<dbReference type="CDD" id="cd09279">
    <property type="entry name" value="RNase_HI_like"/>
    <property type="match status" value="1"/>
</dbReference>
<dbReference type="InterPro" id="IPR012337">
    <property type="entry name" value="RNaseH-like_sf"/>
</dbReference>
<dbReference type="SUPFAM" id="SSF53098">
    <property type="entry name" value="Ribonuclease H-like"/>
    <property type="match status" value="1"/>
</dbReference>
<protein>
    <submittedName>
        <fullName evidence="2">Reverse transcriptase-like protein</fullName>
    </submittedName>
</protein>
<feature type="domain" description="RNase H type-1" evidence="1">
    <location>
        <begin position="1"/>
        <end position="127"/>
    </location>
</feature>
<proteinExistence type="predicted"/>
<accession>A0ABW0YKX4</accession>
<sequence>MIKLFIDGASAGNPGPAGAGVFVKKNDGEVERYSIPLGQATNHEAEFYALIEGLKLCVANQWHVVSFSTDSKLVDESFEKRYTKKSEYRDLLEEALQLSDQLDLCFVKWIPSTKNKAADQLSKEAVSKSKGNK</sequence>
<reference evidence="3" key="1">
    <citation type="journal article" date="2019" name="Int. J. Syst. Evol. Microbiol.">
        <title>The Global Catalogue of Microorganisms (GCM) 10K type strain sequencing project: providing services to taxonomists for standard genome sequencing and annotation.</title>
        <authorList>
            <consortium name="The Broad Institute Genomics Platform"/>
            <consortium name="The Broad Institute Genome Sequencing Center for Infectious Disease"/>
            <person name="Wu L."/>
            <person name="Ma J."/>
        </authorList>
    </citation>
    <scope>NUCLEOTIDE SEQUENCE [LARGE SCALE GENOMIC DNA]</scope>
    <source>
        <strain evidence="3">CECT 7184</strain>
    </source>
</reference>
<comment type="caution">
    <text evidence="2">The sequence shown here is derived from an EMBL/GenBank/DDBJ whole genome shotgun (WGS) entry which is preliminary data.</text>
</comment>
<dbReference type="InterPro" id="IPR053151">
    <property type="entry name" value="RNase_H-like"/>
</dbReference>
<dbReference type="EMBL" id="JBHSOZ010000003">
    <property type="protein sequence ID" value="MFC5711833.1"/>
    <property type="molecule type" value="Genomic_DNA"/>
</dbReference>
<dbReference type="InterPro" id="IPR036397">
    <property type="entry name" value="RNaseH_sf"/>
</dbReference>
<dbReference type="Proteomes" id="UP001596142">
    <property type="component" value="Unassembled WGS sequence"/>
</dbReference>
<name>A0ABW0YKX4_9BACI</name>
<dbReference type="PROSITE" id="PS50879">
    <property type="entry name" value="RNASE_H_1"/>
    <property type="match status" value="1"/>
</dbReference>
<evidence type="ECO:0000259" key="1">
    <source>
        <dbReference type="PROSITE" id="PS50879"/>
    </source>
</evidence>
<dbReference type="RefSeq" id="WP_054637046.1">
    <property type="nucleotide sequence ID" value="NZ_JBHSOZ010000003.1"/>
</dbReference>
<evidence type="ECO:0000313" key="3">
    <source>
        <dbReference type="Proteomes" id="UP001596142"/>
    </source>
</evidence>
<dbReference type="Gene3D" id="3.30.420.10">
    <property type="entry name" value="Ribonuclease H-like superfamily/Ribonuclease H"/>
    <property type="match status" value="1"/>
</dbReference>
<dbReference type="PANTHER" id="PTHR47723:SF19">
    <property type="entry name" value="POLYNUCLEOTIDYL TRANSFERASE, RIBONUCLEASE H-LIKE SUPERFAMILY PROTEIN"/>
    <property type="match status" value="1"/>
</dbReference>